<dbReference type="EMBL" id="CP089983">
    <property type="protein sequence ID" value="WXB05795.1"/>
    <property type="molecule type" value="Genomic_DNA"/>
</dbReference>
<evidence type="ECO:0000313" key="3">
    <source>
        <dbReference type="EMBL" id="WXB05795.1"/>
    </source>
</evidence>
<dbReference type="Pfam" id="PF07470">
    <property type="entry name" value="Glyco_hydro_88"/>
    <property type="match status" value="1"/>
</dbReference>
<dbReference type="InterPro" id="IPR008928">
    <property type="entry name" value="6-hairpin_glycosidase_sf"/>
</dbReference>
<feature type="chain" id="PRO_5046095948" evidence="2">
    <location>
        <begin position="29"/>
        <end position="439"/>
    </location>
</feature>
<dbReference type="InterPro" id="IPR052043">
    <property type="entry name" value="PolySaccharide_Degr_Enz"/>
</dbReference>
<keyword evidence="2" id="KW-0732">Signal</keyword>
<evidence type="ECO:0000313" key="4">
    <source>
        <dbReference type="Proteomes" id="UP001374803"/>
    </source>
</evidence>
<organism evidence="3 4">
    <name type="scientific">Pendulispora rubella</name>
    <dbReference type="NCBI Taxonomy" id="2741070"/>
    <lineage>
        <taxon>Bacteria</taxon>
        <taxon>Pseudomonadati</taxon>
        <taxon>Myxococcota</taxon>
        <taxon>Myxococcia</taxon>
        <taxon>Myxococcales</taxon>
        <taxon>Sorangiineae</taxon>
        <taxon>Pendulisporaceae</taxon>
        <taxon>Pendulispora</taxon>
    </lineage>
</organism>
<dbReference type="InterPro" id="IPR010905">
    <property type="entry name" value="Glyco_hydro_88"/>
</dbReference>
<keyword evidence="4" id="KW-1185">Reference proteome</keyword>
<evidence type="ECO:0000256" key="2">
    <source>
        <dbReference type="SAM" id="SignalP"/>
    </source>
</evidence>
<proteinExistence type="predicted"/>
<reference evidence="3" key="1">
    <citation type="submission" date="2021-12" db="EMBL/GenBank/DDBJ databases">
        <title>Discovery of the Pendulisporaceae a myxobacterial family with distinct sporulation behavior and unique specialized metabolism.</title>
        <authorList>
            <person name="Garcia R."/>
            <person name="Popoff A."/>
            <person name="Bader C.D."/>
            <person name="Loehr J."/>
            <person name="Walesch S."/>
            <person name="Walt C."/>
            <person name="Boldt J."/>
            <person name="Bunk B."/>
            <person name="Haeckl F.J.F.P.J."/>
            <person name="Gunesch A.P."/>
            <person name="Birkelbach J."/>
            <person name="Nuebel U."/>
            <person name="Pietschmann T."/>
            <person name="Bach T."/>
            <person name="Mueller R."/>
        </authorList>
    </citation>
    <scope>NUCLEOTIDE SEQUENCE</scope>
    <source>
        <strain evidence="3">MSr11367</strain>
    </source>
</reference>
<keyword evidence="1 3" id="KW-0378">Hydrolase</keyword>
<dbReference type="GO" id="GO:0016787">
    <property type="term" value="F:hydrolase activity"/>
    <property type="evidence" value="ECO:0007669"/>
    <property type="project" value="UniProtKB-KW"/>
</dbReference>
<protein>
    <submittedName>
        <fullName evidence="3">Glycoside hydrolase family 88 protein</fullName>
    </submittedName>
</protein>
<evidence type="ECO:0000256" key="1">
    <source>
        <dbReference type="ARBA" id="ARBA00022801"/>
    </source>
</evidence>
<accession>A0ABZ2L4T8</accession>
<gene>
    <name evidence="3" type="ORF">LVJ94_00770</name>
</gene>
<dbReference type="PROSITE" id="PS51257">
    <property type="entry name" value="PROKAR_LIPOPROTEIN"/>
    <property type="match status" value="1"/>
</dbReference>
<dbReference type="SUPFAM" id="SSF48208">
    <property type="entry name" value="Six-hairpin glycosidases"/>
    <property type="match status" value="1"/>
</dbReference>
<dbReference type="RefSeq" id="WP_394835443.1">
    <property type="nucleotide sequence ID" value="NZ_CP089929.1"/>
</dbReference>
<name>A0ABZ2L4T8_9BACT</name>
<dbReference type="InterPro" id="IPR012341">
    <property type="entry name" value="6hp_glycosidase-like_sf"/>
</dbReference>
<dbReference type="Proteomes" id="UP001374803">
    <property type="component" value="Chromosome"/>
</dbReference>
<dbReference type="Gene3D" id="1.50.10.10">
    <property type="match status" value="1"/>
</dbReference>
<dbReference type="PANTHER" id="PTHR33886">
    <property type="entry name" value="UNSATURATED RHAMNOGALACTURONAN HYDROLASE (EUROFUNG)"/>
    <property type="match status" value="1"/>
</dbReference>
<dbReference type="PANTHER" id="PTHR33886:SF8">
    <property type="entry name" value="UNSATURATED RHAMNOGALACTURONAN HYDROLASE (EUROFUNG)"/>
    <property type="match status" value="1"/>
</dbReference>
<feature type="signal peptide" evidence="2">
    <location>
        <begin position="1"/>
        <end position="28"/>
    </location>
</feature>
<sequence length="439" mass="48785">MSRGQSCWTGRRVSLALAMACMAMTACASETDDTTDDATDHSNIEHSGTEADAIQTTDGVSDRELVDLGLDLNVDVTLRIGNGTDVDWSVAIVESTMKRFTPSQLGGWGYTQGLYLWGQYLVYQRTHEPRYLSYIKSWADRFVDGNGHIDHSFNNLDSMESGNVLLALYAETKQVKYKTAATQIRNRLKTYPRTQDGGFWHATSTSRQHQLWSDGVFMVNPFLARYGKAIGEATYANDEVSKQLLVYANHLQVQNGLLKHAYDESRTQSWADPETGRSAEHWCRAIGWYGMATIDVLEILPPSHPNRAKLLSVLGKLVDGFKTYQDPATGRWFQVVDKGNLSDNWTETSCSAMYTYTISRAVERGYIDPSYRTVSAKGYQGVLARISNGSDGLTNVSEICIGTNVGDLAFYFARPRKTNDLHGLGAVLIMNEQLARTGG</sequence>